<dbReference type="PANTHER" id="PTHR24058:SF28">
    <property type="entry name" value="SERINE_THREONINE-PROTEIN KINASE MINIBRAIN"/>
    <property type="match status" value="1"/>
</dbReference>
<keyword evidence="6 13" id="KW-0547">Nucleotide-binding</keyword>
<dbReference type="Proteomes" id="UP000663864">
    <property type="component" value="Unassembled WGS sequence"/>
</dbReference>
<evidence type="ECO:0000259" key="14">
    <source>
        <dbReference type="PROSITE" id="PS50011"/>
    </source>
</evidence>
<comment type="catalytic activity">
    <reaction evidence="11">
        <text>L-threonyl-[protein] + ATP = O-phospho-L-threonyl-[protein] + ADP + H(+)</text>
        <dbReference type="Rhea" id="RHEA:46608"/>
        <dbReference type="Rhea" id="RHEA-COMP:11060"/>
        <dbReference type="Rhea" id="RHEA-COMP:11605"/>
        <dbReference type="ChEBI" id="CHEBI:15378"/>
        <dbReference type="ChEBI" id="CHEBI:30013"/>
        <dbReference type="ChEBI" id="CHEBI:30616"/>
        <dbReference type="ChEBI" id="CHEBI:61977"/>
        <dbReference type="ChEBI" id="CHEBI:456216"/>
        <dbReference type="EC" id="2.7.12.1"/>
    </reaction>
</comment>
<dbReference type="PANTHER" id="PTHR24058">
    <property type="entry name" value="DUAL SPECIFICITY PROTEIN KINASE"/>
    <property type="match status" value="1"/>
</dbReference>
<dbReference type="SMART" id="SM00220">
    <property type="entry name" value="S_TKc"/>
    <property type="match status" value="1"/>
</dbReference>
<comment type="catalytic activity">
    <reaction evidence="10">
        <text>L-seryl-[protein] + ATP = O-phospho-L-seryl-[protein] + ADP + H(+)</text>
        <dbReference type="Rhea" id="RHEA:17989"/>
        <dbReference type="Rhea" id="RHEA-COMP:9863"/>
        <dbReference type="Rhea" id="RHEA-COMP:11604"/>
        <dbReference type="ChEBI" id="CHEBI:15378"/>
        <dbReference type="ChEBI" id="CHEBI:29999"/>
        <dbReference type="ChEBI" id="CHEBI:30616"/>
        <dbReference type="ChEBI" id="CHEBI:83421"/>
        <dbReference type="ChEBI" id="CHEBI:456216"/>
        <dbReference type="EC" id="2.7.12.1"/>
    </reaction>
</comment>
<feature type="domain" description="Protein kinase" evidence="14">
    <location>
        <begin position="125"/>
        <end position="443"/>
    </location>
</feature>
<evidence type="ECO:0000256" key="11">
    <source>
        <dbReference type="ARBA" id="ARBA00049308"/>
    </source>
</evidence>
<comment type="caution">
    <text evidence="15">The sequence shown here is derived from an EMBL/GenBank/DDBJ whole genome shotgun (WGS) entry which is preliminary data.</text>
</comment>
<dbReference type="PROSITE" id="PS50011">
    <property type="entry name" value="PROTEIN_KINASE_DOM"/>
    <property type="match status" value="1"/>
</dbReference>
<sequence>MQYIQAPSYTEWTVPFGYEQFYCNNTNRHHHLSSNASSLTDGSSAYGSSTSYLYDIVPSATGPMSPELQTNYEVYYAKKKKRSNNQVIEDNNGLYKKEKRNLNDGFDDENHDYIVRPGEIWLERYTIDCLIGKGSFGQVVKAFDHIDGEYVAIKIIKNKRPFLSQAQIEVRLLELMNQHDIDNNGYIVKLKRNFTFRNHLCLVFELLSYNLYDLLRNTNFRGVSLNLTRKFALQLLSALLFLSQPELNVLHCDLKPENILLVNPKRSAIKIVDFGSSCQIGQRLYQYIQSRFYRSPEVLLGIPYDMAIDMWSLGCILVEMHTGEPLFSGTNEYDQMMKIVEVLGMPPNHILEQGTKTKRFFDRLPDNTWIPRKSKERRYRAPGTRKLHDVLGVDVGGPGGRRTGEPNHSVLDYMKFKELVQQMLEYDPKRRILPFNALQASFFKRTYDETSTMNHPSSSTTNVLLTNTNNNGTNNVNSLLQQNNSLITNHTNIPLSSNLNSNGSPNLDPMHINLHQVKPEARKVINTTNHLYINALRYRQDSYRHIIETVPSTNQPSRANQQYPPPNLWQPNDSTSQQQIFMPGIQRPFPGLAPSVQQQSSNSSIAQLTNVNQIGIPTSSSSYLTNYPNVNQTNNTTFNDDPTNINRHFPIIDTNLASIDLSVPTQFQTTNNSTNSYYPSQRIHTSPSATASFPQFFGYVPPSFNHHHHLSSNVDDASLLIQNPSLT</sequence>
<protein>
    <recommendedName>
        <fullName evidence="3">dual-specificity kinase</fullName>
        <ecNumber evidence="3">2.7.12.1</ecNumber>
    </recommendedName>
</protein>
<dbReference type="InterPro" id="IPR044131">
    <property type="entry name" value="PKc_DYR1A/1B"/>
</dbReference>
<gene>
    <name evidence="15" type="ORF">ZHD862_LOCUS7619</name>
</gene>
<evidence type="ECO:0000256" key="1">
    <source>
        <dbReference type="ARBA" id="ARBA00004123"/>
    </source>
</evidence>
<evidence type="ECO:0000256" key="9">
    <source>
        <dbReference type="ARBA" id="ARBA00023242"/>
    </source>
</evidence>
<evidence type="ECO:0000256" key="7">
    <source>
        <dbReference type="ARBA" id="ARBA00022777"/>
    </source>
</evidence>
<proteinExistence type="inferred from homology"/>
<keyword evidence="7" id="KW-0418">Kinase</keyword>
<dbReference type="GO" id="GO:0005634">
    <property type="term" value="C:nucleus"/>
    <property type="evidence" value="ECO:0007669"/>
    <property type="project" value="UniProtKB-SubCell"/>
</dbReference>
<dbReference type="FunFam" id="3.30.200.20:FF:000087">
    <property type="entry name" value="Dual specificity tyrosine-phosphorylation-regulated kinase 1A"/>
    <property type="match status" value="1"/>
</dbReference>
<dbReference type="AlphaFoldDB" id="A0A813ZXQ9"/>
<dbReference type="InterPro" id="IPR008271">
    <property type="entry name" value="Ser/Thr_kinase_AS"/>
</dbReference>
<keyword evidence="4" id="KW-0723">Serine/threonine-protein kinase</keyword>
<dbReference type="Gene3D" id="1.10.510.10">
    <property type="entry name" value="Transferase(Phosphotransferase) domain 1"/>
    <property type="match status" value="1"/>
</dbReference>
<keyword evidence="5" id="KW-0808">Transferase</keyword>
<keyword evidence="8 13" id="KW-0067">ATP-binding</keyword>
<evidence type="ECO:0000313" key="16">
    <source>
        <dbReference type="Proteomes" id="UP000663864"/>
    </source>
</evidence>
<evidence type="ECO:0000256" key="4">
    <source>
        <dbReference type="ARBA" id="ARBA00022527"/>
    </source>
</evidence>
<dbReference type="EC" id="2.7.12.1" evidence="3"/>
<dbReference type="FunFam" id="1.10.510.10:FF:000117">
    <property type="entry name" value="dual specificity tyrosine-phosphorylation-regulated kinase 1A isoform X1"/>
    <property type="match status" value="1"/>
</dbReference>
<evidence type="ECO:0000256" key="5">
    <source>
        <dbReference type="ARBA" id="ARBA00022679"/>
    </source>
</evidence>
<evidence type="ECO:0000313" key="15">
    <source>
        <dbReference type="EMBL" id="CAF0905643.1"/>
    </source>
</evidence>
<dbReference type="GO" id="GO:0004712">
    <property type="term" value="F:protein serine/threonine/tyrosine kinase activity"/>
    <property type="evidence" value="ECO:0007669"/>
    <property type="project" value="UniProtKB-EC"/>
</dbReference>
<dbReference type="InterPro" id="IPR017441">
    <property type="entry name" value="Protein_kinase_ATP_BS"/>
</dbReference>
<comment type="similarity">
    <text evidence="2">Belongs to the protein kinase superfamily. CMGC Ser/Thr protein kinase family. MNB/DYRK subfamily.</text>
</comment>
<accession>A0A813ZXQ9</accession>
<evidence type="ECO:0000256" key="2">
    <source>
        <dbReference type="ARBA" id="ARBA00008867"/>
    </source>
</evidence>
<keyword evidence="9" id="KW-0539">Nucleus</keyword>
<dbReference type="InterPro" id="IPR050494">
    <property type="entry name" value="Ser_Thr_dual-spec_kinase"/>
</dbReference>
<dbReference type="Pfam" id="PF00069">
    <property type="entry name" value="Pkinase"/>
    <property type="match status" value="1"/>
</dbReference>
<dbReference type="InterPro" id="IPR000719">
    <property type="entry name" value="Prot_kinase_dom"/>
</dbReference>
<dbReference type="InterPro" id="IPR011009">
    <property type="entry name" value="Kinase-like_dom_sf"/>
</dbReference>
<evidence type="ECO:0000256" key="12">
    <source>
        <dbReference type="ARBA" id="ARBA00051680"/>
    </source>
</evidence>
<evidence type="ECO:0000256" key="13">
    <source>
        <dbReference type="PROSITE-ProRule" id="PRU10141"/>
    </source>
</evidence>
<dbReference type="SUPFAM" id="SSF56112">
    <property type="entry name" value="Protein kinase-like (PK-like)"/>
    <property type="match status" value="1"/>
</dbReference>
<comment type="subcellular location">
    <subcellularLocation>
        <location evidence="1">Nucleus</location>
    </subcellularLocation>
</comment>
<dbReference type="Gene3D" id="3.30.200.20">
    <property type="entry name" value="Phosphorylase Kinase, domain 1"/>
    <property type="match status" value="1"/>
</dbReference>
<dbReference type="CDD" id="cd14226">
    <property type="entry name" value="PKc_DYRK1"/>
    <property type="match status" value="1"/>
</dbReference>
<comment type="catalytic activity">
    <reaction evidence="12">
        <text>L-tyrosyl-[protein] + ATP = O-phospho-L-tyrosyl-[protein] + ADP + H(+)</text>
        <dbReference type="Rhea" id="RHEA:10596"/>
        <dbReference type="Rhea" id="RHEA-COMP:10136"/>
        <dbReference type="Rhea" id="RHEA-COMP:20101"/>
        <dbReference type="ChEBI" id="CHEBI:15378"/>
        <dbReference type="ChEBI" id="CHEBI:30616"/>
        <dbReference type="ChEBI" id="CHEBI:46858"/>
        <dbReference type="ChEBI" id="CHEBI:61978"/>
        <dbReference type="ChEBI" id="CHEBI:456216"/>
        <dbReference type="EC" id="2.7.12.1"/>
    </reaction>
</comment>
<evidence type="ECO:0000256" key="6">
    <source>
        <dbReference type="ARBA" id="ARBA00022741"/>
    </source>
</evidence>
<reference evidence="15" key="1">
    <citation type="submission" date="2021-02" db="EMBL/GenBank/DDBJ databases">
        <authorList>
            <person name="Nowell W R."/>
        </authorList>
    </citation>
    <scope>NUCLEOTIDE SEQUENCE</scope>
</reference>
<dbReference type="GO" id="GO:0004674">
    <property type="term" value="F:protein serine/threonine kinase activity"/>
    <property type="evidence" value="ECO:0007669"/>
    <property type="project" value="UniProtKB-KW"/>
</dbReference>
<organism evidence="15 16">
    <name type="scientific">Rotaria sordida</name>
    <dbReference type="NCBI Taxonomy" id="392033"/>
    <lineage>
        <taxon>Eukaryota</taxon>
        <taxon>Metazoa</taxon>
        <taxon>Spiralia</taxon>
        <taxon>Gnathifera</taxon>
        <taxon>Rotifera</taxon>
        <taxon>Eurotatoria</taxon>
        <taxon>Bdelloidea</taxon>
        <taxon>Philodinida</taxon>
        <taxon>Philodinidae</taxon>
        <taxon>Rotaria</taxon>
    </lineage>
</organism>
<evidence type="ECO:0000256" key="8">
    <source>
        <dbReference type="ARBA" id="ARBA00022840"/>
    </source>
</evidence>
<dbReference type="GO" id="GO:0005524">
    <property type="term" value="F:ATP binding"/>
    <property type="evidence" value="ECO:0007669"/>
    <property type="project" value="UniProtKB-UniRule"/>
</dbReference>
<evidence type="ECO:0000256" key="10">
    <source>
        <dbReference type="ARBA" id="ARBA00049003"/>
    </source>
</evidence>
<name>A0A813ZXQ9_9BILA</name>
<dbReference type="PROSITE" id="PS00107">
    <property type="entry name" value="PROTEIN_KINASE_ATP"/>
    <property type="match status" value="1"/>
</dbReference>
<dbReference type="PROSITE" id="PS00108">
    <property type="entry name" value="PROTEIN_KINASE_ST"/>
    <property type="match status" value="1"/>
</dbReference>
<feature type="binding site" evidence="13">
    <location>
        <position position="154"/>
    </location>
    <ligand>
        <name>ATP</name>
        <dbReference type="ChEBI" id="CHEBI:30616"/>
    </ligand>
</feature>
<evidence type="ECO:0000256" key="3">
    <source>
        <dbReference type="ARBA" id="ARBA00013203"/>
    </source>
</evidence>
<dbReference type="EMBL" id="CAJNOT010000233">
    <property type="protein sequence ID" value="CAF0905643.1"/>
    <property type="molecule type" value="Genomic_DNA"/>
</dbReference>